<dbReference type="Proteomes" id="UP001596015">
    <property type="component" value="Unassembled WGS sequence"/>
</dbReference>
<dbReference type="InterPro" id="IPR010921">
    <property type="entry name" value="Trp_repressor/repl_initiator"/>
</dbReference>
<feature type="domain" description="Transposase IS30-like HTH" evidence="1">
    <location>
        <begin position="3"/>
        <end position="42"/>
    </location>
</feature>
<gene>
    <name evidence="2" type="ORF">ACFO0E_13065</name>
</gene>
<dbReference type="RefSeq" id="WP_378112070.1">
    <property type="nucleotide sequence ID" value="NZ_JBHSEO010000057.1"/>
</dbReference>
<dbReference type="EMBL" id="JBHSEO010000057">
    <property type="protein sequence ID" value="MFC4417329.1"/>
    <property type="molecule type" value="Genomic_DNA"/>
</dbReference>
<reference evidence="3" key="1">
    <citation type="journal article" date="2019" name="Int. J. Syst. Evol. Microbiol.">
        <title>The Global Catalogue of Microorganisms (GCM) 10K type strain sequencing project: providing services to taxonomists for standard genome sequencing and annotation.</title>
        <authorList>
            <consortium name="The Broad Institute Genomics Platform"/>
            <consortium name="The Broad Institute Genome Sequencing Center for Infectious Disease"/>
            <person name="Wu L."/>
            <person name="Ma J."/>
        </authorList>
    </citation>
    <scope>NUCLEOTIDE SEQUENCE [LARGE SCALE GENOMIC DNA]</scope>
    <source>
        <strain evidence="3">CCUG 49679</strain>
    </source>
</reference>
<protein>
    <submittedName>
        <fullName evidence="2">Helix-turn-helix domain-containing protein</fullName>
    </submittedName>
</protein>
<evidence type="ECO:0000313" key="3">
    <source>
        <dbReference type="Proteomes" id="UP001596015"/>
    </source>
</evidence>
<comment type="caution">
    <text evidence="2">The sequence shown here is derived from an EMBL/GenBank/DDBJ whole genome shotgun (WGS) entry which is preliminary data.</text>
</comment>
<accession>A0ABV8XEL5</accession>
<proteinExistence type="predicted"/>
<evidence type="ECO:0000259" key="1">
    <source>
        <dbReference type="Pfam" id="PF13936"/>
    </source>
</evidence>
<dbReference type="InterPro" id="IPR025246">
    <property type="entry name" value="IS30-like_HTH"/>
</dbReference>
<evidence type="ECO:0000313" key="2">
    <source>
        <dbReference type="EMBL" id="MFC4417329.1"/>
    </source>
</evidence>
<keyword evidence="3" id="KW-1185">Reference proteome</keyword>
<dbReference type="Pfam" id="PF13936">
    <property type="entry name" value="HTH_38"/>
    <property type="match status" value="1"/>
</dbReference>
<organism evidence="2 3">
    <name type="scientific">Chromohalobacter beijerinckii</name>
    <dbReference type="NCBI Taxonomy" id="86179"/>
    <lineage>
        <taxon>Bacteria</taxon>
        <taxon>Pseudomonadati</taxon>
        <taxon>Pseudomonadota</taxon>
        <taxon>Gammaproteobacteria</taxon>
        <taxon>Oceanospirillales</taxon>
        <taxon>Halomonadaceae</taxon>
        <taxon>Chromohalobacter</taxon>
    </lineage>
</organism>
<sequence>MGYRQLTQTQRYQIHAQQGVRMSQRQIAKVLGIHSSTVSRVVAVLGVENRQVQLVLDQVVYRVLKSAGLKLILVVDHHHGALIVVIGLEAGHADHSSSVFLILPKPRSQRGFSTASTPTARAVLEWRRSRNVKTVAVPVIVRH</sequence>
<dbReference type="SUPFAM" id="SSF48295">
    <property type="entry name" value="TrpR-like"/>
    <property type="match status" value="1"/>
</dbReference>
<name>A0ABV8XEL5_9GAMM</name>